<evidence type="ECO:0000256" key="2">
    <source>
        <dbReference type="SAM" id="Phobius"/>
    </source>
</evidence>
<feature type="transmembrane region" description="Helical" evidence="2">
    <location>
        <begin position="182"/>
        <end position="205"/>
    </location>
</feature>
<feature type="region of interest" description="Disordered" evidence="1">
    <location>
        <begin position="323"/>
        <end position="350"/>
    </location>
</feature>
<accession>A0A4S8MH17</accession>
<name>A0A4S8MH17_DENBC</name>
<evidence type="ECO:0000256" key="3">
    <source>
        <dbReference type="SAM" id="SignalP"/>
    </source>
</evidence>
<feature type="region of interest" description="Disordered" evidence="1">
    <location>
        <begin position="369"/>
        <end position="404"/>
    </location>
</feature>
<reference evidence="4 5" key="1">
    <citation type="journal article" date="2019" name="Nat. Ecol. Evol.">
        <title>Megaphylogeny resolves global patterns of mushroom evolution.</title>
        <authorList>
            <person name="Varga T."/>
            <person name="Krizsan K."/>
            <person name="Foldi C."/>
            <person name="Dima B."/>
            <person name="Sanchez-Garcia M."/>
            <person name="Sanchez-Ramirez S."/>
            <person name="Szollosi G.J."/>
            <person name="Szarkandi J.G."/>
            <person name="Papp V."/>
            <person name="Albert L."/>
            <person name="Andreopoulos W."/>
            <person name="Angelini C."/>
            <person name="Antonin V."/>
            <person name="Barry K.W."/>
            <person name="Bougher N.L."/>
            <person name="Buchanan P."/>
            <person name="Buyck B."/>
            <person name="Bense V."/>
            <person name="Catcheside P."/>
            <person name="Chovatia M."/>
            <person name="Cooper J."/>
            <person name="Damon W."/>
            <person name="Desjardin D."/>
            <person name="Finy P."/>
            <person name="Geml J."/>
            <person name="Haridas S."/>
            <person name="Hughes K."/>
            <person name="Justo A."/>
            <person name="Karasinski D."/>
            <person name="Kautmanova I."/>
            <person name="Kiss B."/>
            <person name="Kocsube S."/>
            <person name="Kotiranta H."/>
            <person name="LaButti K.M."/>
            <person name="Lechner B.E."/>
            <person name="Liimatainen K."/>
            <person name="Lipzen A."/>
            <person name="Lukacs Z."/>
            <person name="Mihaltcheva S."/>
            <person name="Morgado L.N."/>
            <person name="Niskanen T."/>
            <person name="Noordeloos M.E."/>
            <person name="Ohm R.A."/>
            <person name="Ortiz-Santana B."/>
            <person name="Ovrebo C."/>
            <person name="Racz N."/>
            <person name="Riley R."/>
            <person name="Savchenko A."/>
            <person name="Shiryaev A."/>
            <person name="Soop K."/>
            <person name="Spirin V."/>
            <person name="Szebenyi C."/>
            <person name="Tomsovsky M."/>
            <person name="Tulloss R.E."/>
            <person name="Uehling J."/>
            <person name="Grigoriev I.V."/>
            <person name="Vagvolgyi C."/>
            <person name="Papp T."/>
            <person name="Martin F.M."/>
            <person name="Miettinen O."/>
            <person name="Hibbett D.S."/>
            <person name="Nagy L.G."/>
        </authorList>
    </citation>
    <scope>NUCLEOTIDE SEQUENCE [LARGE SCALE GENOMIC DNA]</scope>
    <source>
        <strain evidence="4 5">CBS 962.96</strain>
    </source>
</reference>
<protein>
    <recommendedName>
        <fullName evidence="6">Mid2 domain-containing protein</fullName>
    </recommendedName>
</protein>
<evidence type="ECO:0000313" key="4">
    <source>
        <dbReference type="EMBL" id="THV01947.1"/>
    </source>
</evidence>
<keyword evidence="5" id="KW-1185">Reference proteome</keyword>
<keyword evidence="2" id="KW-0812">Transmembrane</keyword>
<feature type="region of interest" description="Disordered" evidence="1">
    <location>
        <begin position="139"/>
        <end position="158"/>
    </location>
</feature>
<feature type="chain" id="PRO_5020930856" description="Mid2 domain-containing protein" evidence="3">
    <location>
        <begin position="20"/>
        <end position="404"/>
    </location>
</feature>
<keyword evidence="2" id="KW-1133">Transmembrane helix</keyword>
<organism evidence="4 5">
    <name type="scientific">Dendrothele bispora (strain CBS 962.96)</name>
    <dbReference type="NCBI Taxonomy" id="1314807"/>
    <lineage>
        <taxon>Eukaryota</taxon>
        <taxon>Fungi</taxon>
        <taxon>Dikarya</taxon>
        <taxon>Basidiomycota</taxon>
        <taxon>Agaricomycotina</taxon>
        <taxon>Agaricomycetes</taxon>
        <taxon>Agaricomycetidae</taxon>
        <taxon>Agaricales</taxon>
        <taxon>Agaricales incertae sedis</taxon>
        <taxon>Dendrothele</taxon>
    </lineage>
</organism>
<evidence type="ECO:0008006" key="6">
    <source>
        <dbReference type="Google" id="ProtNLM"/>
    </source>
</evidence>
<evidence type="ECO:0000313" key="5">
    <source>
        <dbReference type="Proteomes" id="UP000297245"/>
    </source>
</evidence>
<feature type="compositionally biased region" description="Basic and acidic residues" evidence="1">
    <location>
        <begin position="379"/>
        <end position="389"/>
    </location>
</feature>
<sequence length="404" mass="43784">MPSLSFIYVFVLLSTSLLALTIAPIPTVTQFHPFTVTWFRQADDPESWSLWKFDRGGDVPVSVPHPEEQAGEAVVSFTRTGRFELVAVVSGNAGYVVQIEVPSSSPDPTPTQITPTSLTAIPFFPSTLMSIPLTSSTVTVTSSSTSTDSSSISPLPSSLGGTSSILPFDSPSTGKSQKNTKIPAVVGGSVGAAGFFVLISVFLLCQRRGKRGVHTPNKGPWQTITPFQWSSHSIDQTLRISAGLDEPLGGGERNDSEVATTGRGHGELDSSSVSVGTARNVRIPVQRQFRTAGWILNKTKVSSEKRQSSDEQREVFDWTDHDNNERIRDLPTPTGRTFPPMQENDGGTPNTLRHLDSGIRIMHFYRPELARGQGMSQRDNGESRGHGSEVVEDTIGLPPEYSFV</sequence>
<proteinExistence type="predicted"/>
<gene>
    <name evidence="4" type="ORF">K435DRAFT_853219</name>
</gene>
<dbReference type="EMBL" id="ML179082">
    <property type="protein sequence ID" value="THV01947.1"/>
    <property type="molecule type" value="Genomic_DNA"/>
</dbReference>
<feature type="signal peptide" evidence="3">
    <location>
        <begin position="1"/>
        <end position="19"/>
    </location>
</feature>
<keyword evidence="2" id="KW-0472">Membrane</keyword>
<keyword evidence="3" id="KW-0732">Signal</keyword>
<feature type="region of interest" description="Disordered" evidence="1">
    <location>
        <begin position="245"/>
        <end position="273"/>
    </location>
</feature>
<dbReference type="Proteomes" id="UP000297245">
    <property type="component" value="Unassembled WGS sequence"/>
</dbReference>
<evidence type="ECO:0000256" key="1">
    <source>
        <dbReference type="SAM" id="MobiDB-lite"/>
    </source>
</evidence>
<dbReference type="AlphaFoldDB" id="A0A4S8MH17"/>